<dbReference type="PROSITE" id="PS00680">
    <property type="entry name" value="MAP_1"/>
    <property type="match status" value="1"/>
</dbReference>
<dbReference type="AlphaFoldDB" id="U7D6T3"/>
<dbReference type="Proteomes" id="UP000017148">
    <property type="component" value="Unassembled WGS sequence"/>
</dbReference>
<dbReference type="InterPro" id="IPR000994">
    <property type="entry name" value="Pept_M24"/>
</dbReference>
<feature type="binding site" evidence="6">
    <location>
        <position position="236"/>
    </location>
    <ligand>
        <name>a divalent metal cation</name>
        <dbReference type="ChEBI" id="CHEBI:60240"/>
        <label>2</label>
        <note>catalytic</note>
    </ligand>
</feature>
<dbReference type="Gene3D" id="3.10.450.50">
    <property type="match status" value="1"/>
</dbReference>
<name>U7D6T3_9BACT</name>
<dbReference type="PANTHER" id="PTHR43330">
    <property type="entry name" value="METHIONINE AMINOPEPTIDASE"/>
    <property type="match status" value="1"/>
</dbReference>
<organism evidence="9 10">
    <name type="scientific">Chitinivibrio alkaliphilus ACht1</name>
    <dbReference type="NCBI Taxonomy" id="1313304"/>
    <lineage>
        <taxon>Bacteria</taxon>
        <taxon>Pseudomonadati</taxon>
        <taxon>Fibrobacterota</taxon>
        <taxon>Chitinivibrionia</taxon>
        <taxon>Chitinivibrionales</taxon>
        <taxon>Chitinivibrionaceae</taxon>
        <taxon>Chitinivibrio</taxon>
    </lineage>
</organism>
<evidence type="ECO:0000259" key="8">
    <source>
        <dbReference type="Pfam" id="PF00557"/>
    </source>
</evidence>
<evidence type="ECO:0000256" key="7">
    <source>
        <dbReference type="RuleBase" id="RU003653"/>
    </source>
</evidence>
<dbReference type="PATRIC" id="fig|1313304.3.peg.663"/>
<dbReference type="GO" id="GO:0046872">
    <property type="term" value="F:metal ion binding"/>
    <property type="evidence" value="ECO:0007669"/>
    <property type="project" value="UniProtKB-UniRule"/>
</dbReference>
<dbReference type="SUPFAM" id="SSF55920">
    <property type="entry name" value="Creatinase/aminopeptidase"/>
    <property type="match status" value="1"/>
</dbReference>
<dbReference type="CDD" id="cd01086">
    <property type="entry name" value="MetAP1"/>
    <property type="match status" value="1"/>
</dbReference>
<keyword evidence="5 6" id="KW-0378">Hydrolase</keyword>
<dbReference type="InterPro" id="IPR004027">
    <property type="entry name" value="SEC_C_motif"/>
</dbReference>
<dbReference type="RefSeq" id="WP_022636210.1">
    <property type="nucleotide sequence ID" value="NZ_ASJR01000005.1"/>
</dbReference>
<comment type="catalytic activity">
    <reaction evidence="6 7">
        <text>Release of N-terminal amino acids, preferentially methionine, from peptides and arylamides.</text>
        <dbReference type="EC" id="3.4.11.18"/>
    </reaction>
</comment>
<dbReference type="PANTHER" id="PTHR43330:SF8">
    <property type="entry name" value="METHIONINE AMINOPEPTIDASE 1D, MITOCHONDRIAL"/>
    <property type="match status" value="1"/>
</dbReference>
<evidence type="ECO:0000256" key="1">
    <source>
        <dbReference type="ARBA" id="ARBA00002521"/>
    </source>
</evidence>
<dbReference type="GO" id="GO:0070006">
    <property type="term" value="F:metalloaminopeptidase activity"/>
    <property type="evidence" value="ECO:0007669"/>
    <property type="project" value="UniProtKB-UniRule"/>
</dbReference>
<comment type="similarity">
    <text evidence="6">Belongs to the peptidase M24A family. Methionine aminopeptidase type 1 subfamily.</text>
</comment>
<protein>
    <recommendedName>
        <fullName evidence="6 7">Methionine aminopeptidase</fullName>
        <shortName evidence="6">MAP</shortName>
        <shortName evidence="6">MetAP</shortName>
        <ecNumber evidence="6 7">3.4.11.18</ecNumber>
    </recommendedName>
    <alternativeName>
        <fullName evidence="6">Peptidase M</fullName>
    </alternativeName>
</protein>
<proteinExistence type="inferred from homology"/>
<reference evidence="9 10" key="1">
    <citation type="journal article" date="2013" name="Environ. Microbiol.">
        <title>Genome analysis of Chitinivibrio alkaliphilus gen. nov., sp. nov., a novel extremely haloalkaliphilic anaerobic chitinolytic bacterium from the candidate phylum Termite Group 3.</title>
        <authorList>
            <person name="Sorokin D.Y."/>
            <person name="Gumerov V.M."/>
            <person name="Rakitin A.L."/>
            <person name="Beletsky A.V."/>
            <person name="Damste J.S."/>
            <person name="Muyzer G."/>
            <person name="Mardanov A.V."/>
            <person name="Ravin N.V."/>
        </authorList>
    </citation>
    <scope>NUCLEOTIDE SEQUENCE [LARGE SCALE GENOMIC DNA]</scope>
    <source>
        <strain evidence="9 10">ACht1</strain>
    </source>
</reference>
<dbReference type="STRING" id="1313304.CALK_0691"/>
<keyword evidence="10" id="KW-1185">Reference proteome</keyword>
<comment type="caution">
    <text evidence="9">The sequence shown here is derived from an EMBL/GenBank/DDBJ whole genome shotgun (WGS) entry which is preliminary data.</text>
</comment>
<dbReference type="HAMAP" id="MF_01974">
    <property type="entry name" value="MetAP_1"/>
    <property type="match status" value="1"/>
</dbReference>
<feature type="binding site" evidence="6">
    <location>
        <position position="268"/>
    </location>
    <ligand>
        <name>a divalent metal cation</name>
        <dbReference type="ChEBI" id="CHEBI:60240"/>
        <label>1</label>
    </ligand>
</feature>
<dbReference type="InterPro" id="IPR001714">
    <property type="entry name" value="Pept_M24_MAP"/>
</dbReference>
<keyword evidence="4 6" id="KW-0479">Metal-binding</keyword>
<evidence type="ECO:0000256" key="5">
    <source>
        <dbReference type="ARBA" id="ARBA00022801"/>
    </source>
</evidence>
<dbReference type="InterPro" id="IPR036005">
    <property type="entry name" value="Creatinase/aminopeptidase-like"/>
</dbReference>
<evidence type="ECO:0000256" key="4">
    <source>
        <dbReference type="ARBA" id="ARBA00022723"/>
    </source>
</evidence>
<dbReference type="PRINTS" id="PR00599">
    <property type="entry name" value="MAPEPTIDASE"/>
</dbReference>
<feature type="binding site" evidence="6">
    <location>
        <position position="128"/>
    </location>
    <ligand>
        <name>a divalent metal cation</name>
        <dbReference type="ChEBI" id="CHEBI:60240"/>
        <label>1</label>
    </ligand>
</feature>
<dbReference type="GO" id="GO:0004239">
    <property type="term" value="F:initiator methionyl aminopeptidase activity"/>
    <property type="evidence" value="ECO:0007669"/>
    <property type="project" value="UniProtKB-UniRule"/>
</dbReference>
<feature type="binding site" evidence="6">
    <location>
        <position position="139"/>
    </location>
    <ligand>
        <name>a divalent metal cation</name>
        <dbReference type="ChEBI" id="CHEBI:60240"/>
        <label>1</label>
    </ligand>
</feature>
<evidence type="ECO:0000256" key="6">
    <source>
        <dbReference type="HAMAP-Rule" id="MF_01974"/>
    </source>
</evidence>
<comment type="function">
    <text evidence="1 6">Removes the N-terminal methionine from nascent proteins. The N-terminal methionine is often cleaved when the second residue in the primary sequence is small and uncharged (Met-Ala-, Cys, Gly, Pro, Ser, Thr, or Val). Requires deformylation of the N(alpha)-formylated initiator methionine before it can be hydrolyzed.</text>
</comment>
<dbReference type="GO" id="GO:0006508">
    <property type="term" value="P:proteolysis"/>
    <property type="evidence" value="ECO:0007669"/>
    <property type="project" value="UniProtKB-KW"/>
</dbReference>
<comment type="cofactor">
    <cofactor evidence="6">
        <name>Co(2+)</name>
        <dbReference type="ChEBI" id="CHEBI:48828"/>
    </cofactor>
    <cofactor evidence="6">
        <name>Zn(2+)</name>
        <dbReference type="ChEBI" id="CHEBI:29105"/>
    </cofactor>
    <cofactor evidence="6">
        <name>Mn(2+)</name>
        <dbReference type="ChEBI" id="CHEBI:29035"/>
    </cofactor>
    <cofactor evidence="6">
        <name>Fe(2+)</name>
        <dbReference type="ChEBI" id="CHEBI:29033"/>
    </cofactor>
    <text evidence="6">Binds 2 divalent metal cations per subunit. Has a high-affinity and a low affinity metal-binding site. The true nature of the physiological cofactor is under debate. The enzyme is active with cobalt, zinc, manganese or divalent iron ions. Most likely, methionine aminopeptidases function as mononuclear Fe(2+)-metalloproteases under physiological conditions, and the catalytically relevant metal-binding site has been assigned to the histidine-containing high-affinity site.</text>
</comment>
<dbReference type="NCBIfam" id="TIGR00500">
    <property type="entry name" value="met_pdase_I"/>
    <property type="match status" value="1"/>
</dbReference>
<feature type="binding site" evidence="6">
    <location>
        <position position="209"/>
    </location>
    <ligand>
        <name>substrate</name>
    </ligand>
</feature>
<feature type="domain" description="Peptidase M24" evidence="8">
    <location>
        <begin position="44"/>
        <end position="275"/>
    </location>
</feature>
<dbReference type="InterPro" id="IPR002467">
    <property type="entry name" value="Pept_M24A_MAP1"/>
</dbReference>
<comment type="subunit">
    <text evidence="6">Monomer.</text>
</comment>
<feature type="binding site" evidence="6">
    <location>
        <position position="139"/>
    </location>
    <ligand>
        <name>a divalent metal cation</name>
        <dbReference type="ChEBI" id="CHEBI:60240"/>
        <label>2</label>
        <note>catalytic</note>
    </ligand>
</feature>
<accession>U7D6T3</accession>
<keyword evidence="3 6" id="KW-0645">Protease</keyword>
<dbReference type="EMBL" id="ASJR01000005">
    <property type="protein sequence ID" value="ERP38675.1"/>
    <property type="molecule type" value="Genomic_DNA"/>
</dbReference>
<keyword evidence="2 6" id="KW-0031">Aminopeptidase</keyword>
<gene>
    <name evidence="6" type="primary">map</name>
    <name evidence="9" type="ORF">CALK_0691</name>
</gene>
<feature type="binding site" evidence="6">
    <location>
        <position position="110"/>
    </location>
    <ligand>
        <name>substrate</name>
    </ligand>
</feature>
<evidence type="ECO:0000313" key="10">
    <source>
        <dbReference type="Proteomes" id="UP000017148"/>
    </source>
</evidence>
<dbReference type="Pfam" id="PF02810">
    <property type="entry name" value="SEC-C"/>
    <property type="match status" value="1"/>
</dbReference>
<feature type="binding site" evidence="6">
    <location>
        <position position="268"/>
    </location>
    <ligand>
        <name>a divalent metal cation</name>
        <dbReference type="ChEBI" id="CHEBI:60240"/>
        <label>2</label>
        <note>catalytic</note>
    </ligand>
</feature>
<evidence type="ECO:0000256" key="2">
    <source>
        <dbReference type="ARBA" id="ARBA00022438"/>
    </source>
</evidence>
<feature type="binding site" evidence="6">
    <location>
        <position position="202"/>
    </location>
    <ligand>
        <name>a divalent metal cation</name>
        <dbReference type="ChEBI" id="CHEBI:60240"/>
        <label>2</label>
        <note>catalytic</note>
    </ligand>
</feature>
<evidence type="ECO:0000256" key="3">
    <source>
        <dbReference type="ARBA" id="ARBA00022670"/>
    </source>
</evidence>
<evidence type="ECO:0000313" key="9">
    <source>
        <dbReference type="EMBL" id="ERP38675.1"/>
    </source>
</evidence>
<dbReference type="EC" id="3.4.11.18" evidence="6 7"/>
<dbReference type="Gene3D" id="3.90.230.10">
    <property type="entry name" value="Creatinase/methionine aminopeptidase superfamily"/>
    <property type="match status" value="1"/>
</dbReference>
<dbReference type="Pfam" id="PF00557">
    <property type="entry name" value="Peptidase_M24"/>
    <property type="match status" value="1"/>
</dbReference>
<sequence>MIGRNEPCWCGSGKKYKKCHLRQDKEQNRGVQKNPLIKSADEIEKMRAAGAFNASLMDYLRPFIVPGISTEKINSLAHEYTLDHGHRPATLGYHGFPKSLCTSINNVVCHGIPSSEDILRDGDIVNVDITTVVDGYFGDQSETFLIGAVSPPVKELVRVTAEATMRAIGAIAPGRPLSIVGDEIDPFVRQAGYSVVRSYTGHGIGSRFHENMTVLHHKNREGRGTILEPGMTFTIEPMVNMGGYAVYTDRTDGWTVYTKDGSLSAQFEHTLLVTDDGYEVLTQTASQKEAGTLIVLPE</sequence>
<dbReference type="OrthoDB" id="9802055at2"/>
<dbReference type="eggNOG" id="COG0024">
    <property type="taxonomic scope" value="Bacteria"/>
</dbReference>
<dbReference type="SUPFAM" id="SSF103642">
    <property type="entry name" value="Sec-C motif"/>
    <property type="match status" value="1"/>
</dbReference>